<dbReference type="Proteomes" id="UP000218334">
    <property type="component" value="Unassembled WGS sequence"/>
</dbReference>
<protein>
    <recommendedName>
        <fullName evidence="1">CxC2-like cysteine cluster KDZ transposase-associated domain-containing protein</fullName>
    </recommendedName>
</protein>
<accession>A0A2H3BCB4</accession>
<gene>
    <name evidence="2" type="ORF">ARMSODRAFT_890232</name>
</gene>
<evidence type="ECO:0000313" key="3">
    <source>
        <dbReference type="Proteomes" id="UP000218334"/>
    </source>
</evidence>
<sequence length="931" mass="106556">MSGKLREEITLRTGKRKRYDSSDDPMYAWIPYAQVFLDKTIRCAGFGGSMALPCCVTCQRVWKAHTLEDEAAVHSIYCCHTCGEFLECESCCRRRHQWTPLHKLEMWNGDFWEDSTLEKLGLVFQLGHGGGACPTPQPPQWLTILHVNGIHRVCAAYCGCDVSDSQSCWQQLMRNRWYPATTTDPHSSVTFECLDMFCLLNVTANVNVRDYVTFLEQSMDAYGTEWIPDRYKAFGRMSRQWAYLKRLKRAGVSHLKEGLDSAEPGSVAIRCWACPREGVNLPPEWADVADEEQYLYRLFIGLDANFCLKNRLRRRNHLKKDQPLYDGLGYQVPQKVYFDYLKKCVTEDDISTCIAFAALMEKETKLSTGLRCTGVGGCVCIRHELICPSGIGDLLKGERYANMDFILWSSLRDTKVKQVMLSYDIGCQYKINLHERRKKLPLDLQLDTSPSPSIDIVLPVWHGDVHQAVCKTRNSLKYQHGAGLSDGEAPERLWAVMNPVAMQMKEMQPEVHHDALEDKADHHNFEKNVGMGHLLDRRLKLALEERQVQDKAFKGIDATLKDELRADWMGMMDAWSKDQMQLNPYMARLKKQVSEAEVKLKLRQEELAVLEKGAQPVKGRSMTAFLSMGLELEDAQQRIVAQTRESTLTLNGESSVHERRLAFFKKVKTFRGLQSTYMPGVKALIEEANAKHDPDEPAPLAKEMILWLPSHMPENEHAFVCEANLCDMEYKLREGQCADALTSLRTRLFAWQHLIKYRNANVTGQRMSTRARTMIDSVSDKINTAATKYRTAQDALKNLRGESSCGRFRVLQNDDIALVQEADTDDKAKKKLGRLGGRNSHSQKTKVSNKNMSWIWTEAGGPDEDASAFLHESVRVEWSKAWARRERWCEEVKLLHEEMRHVLQSLRWEVDMWRHRGAQTDPGANDAIRRG</sequence>
<dbReference type="PANTHER" id="PTHR33096">
    <property type="entry name" value="CXC2 DOMAIN-CONTAINING PROTEIN"/>
    <property type="match status" value="1"/>
</dbReference>
<proteinExistence type="predicted"/>
<feature type="domain" description="CxC2-like cysteine cluster KDZ transposase-associated" evidence="1">
    <location>
        <begin position="117"/>
        <end position="222"/>
    </location>
</feature>
<reference evidence="3" key="1">
    <citation type="journal article" date="2017" name="Nat. Ecol. Evol.">
        <title>Genome expansion and lineage-specific genetic innovations in the forest pathogenic fungi Armillaria.</title>
        <authorList>
            <person name="Sipos G."/>
            <person name="Prasanna A.N."/>
            <person name="Walter M.C."/>
            <person name="O'Connor E."/>
            <person name="Balint B."/>
            <person name="Krizsan K."/>
            <person name="Kiss B."/>
            <person name="Hess J."/>
            <person name="Varga T."/>
            <person name="Slot J."/>
            <person name="Riley R."/>
            <person name="Boka B."/>
            <person name="Rigling D."/>
            <person name="Barry K."/>
            <person name="Lee J."/>
            <person name="Mihaltcheva S."/>
            <person name="LaButti K."/>
            <person name="Lipzen A."/>
            <person name="Waldron R."/>
            <person name="Moloney N.M."/>
            <person name="Sperisen C."/>
            <person name="Kredics L."/>
            <person name="Vagvoelgyi C."/>
            <person name="Patrignani A."/>
            <person name="Fitzpatrick D."/>
            <person name="Nagy I."/>
            <person name="Doyle S."/>
            <person name="Anderson J.B."/>
            <person name="Grigoriev I.V."/>
            <person name="Gueldener U."/>
            <person name="Muensterkoetter M."/>
            <person name="Nagy L.G."/>
        </authorList>
    </citation>
    <scope>NUCLEOTIDE SEQUENCE [LARGE SCALE GENOMIC DNA]</scope>
    <source>
        <strain evidence="3">28-4</strain>
    </source>
</reference>
<dbReference type="InterPro" id="IPR040521">
    <property type="entry name" value="KDZ"/>
</dbReference>
<dbReference type="PANTHER" id="PTHR33096:SF1">
    <property type="entry name" value="CXC1-LIKE CYSTEINE CLUSTER ASSOCIATED WITH KDZ TRANSPOSASES DOMAIN-CONTAINING PROTEIN"/>
    <property type="match status" value="1"/>
</dbReference>
<dbReference type="Pfam" id="PF18758">
    <property type="entry name" value="KDZ"/>
    <property type="match status" value="1"/>
</dbReference>
<evidence type="ECO:0000259" key="1">
    <source>
        <dbReference type="Pfam" id="PF18803"/>
    </source>
</evidence>
<dbReference type="STRING" id="1076256.A0A2H3BCB4"/>
<dbReference type="Pfam" id="PF18803">
    <property type="entry name" value="CxC2"/>
    <property type="match status" value="1"/>
</dbReference>
<dbReference type="AlphaFoldDB" id="A0A2H3BCB4"/>
<dbReference type="EMBL" id="KZ293440">
    <property type="protein sequence ID" value="PBK66554.1"/>
    <property type="molecule type" value="Genomic_DNA"/>
</dbReference>
<evidence type="ECO:0000313" key="2">
    <source>
        <dbReference type="EMBL" id="PBK66554.1"/>
    </source>
</evidence>
<organism evidence="2 3">
    <name type="scientific">Armillaria solidipes</name>
    <dbReference type="NCBI Taxonomy" id="1076256"/>
    <lineage>
        <taxon>Eukaryota</taxon>
        <taxon>Fungi</taxon>
        <taxon>Dikarya</taxon>
        <taxon>Basidiomycota</taxon>
        <taxon>Agaricomycotina</taxon>
        <taxon>Agaricomycetes</taxon>
        <taxon>Agaricomycetidae</taxon>
        <taxon>Agaricales</taxon>
        <taxon>Marasmiineae</taxon>
        <taxon>Physalacriaceae</taxon>
        <taxon>Armillaria</taxon>
    </lineage>
</organism>
<keyword evidence="3" id="KW-1185">Reference proteome</keyword>
<name>A0A2H3BCB4_9AGAR</name>
<dbReference type="InterPro" id="IPR041457">
    <property type="entry name" value="CxC2_KDZ-assoc"/>
</dbReference>